<feature type="domain" description="G-protein coupled receptors family 2 profile 2" evidence="9">
    <location>
        <begin position="113"/>
        <end position="336"/>
    </location>
</feature>
<dbReference type="InterPro" id="IPR000832">
    <property type="entry name" value="GPCR_2_secretin-like"/>
</dbReference>
<keyword evidence="3 7" id="KW-1133">Transmembrane helix</keyword>
<keyword evidence="4 7" id="KW-0472">Membrane</keyword>
<dbReference type="InterPro" id="IPR057244">
    <property type="entry name" value="GAIN_B"/>
</dbReference>
<dbReference type="InterPro" id="IPR017981">
    <property type="entry name" value="GPCR_2-like_7TM"/>
</dbReference>
<organism evidence="10 11">
    <name type="scientific">Kryptolebias marmoratus</name>
    <name type="common">Mangrove killifish</name>
    <name type="synonym">Rivulus marmoratus</name>
    <dbReference type="NCBI Taxonomy" id="37003"/>
    <lineage>
        <taxon>Eukaryota</taxon>
        <taxon>Metazoa</taxon>
        <taxon>Chordata</taxon>
        <taxon>Craniata</taxon>
        <taxon>Vertebrata</taxon>
        <taxon>Euteleostomi</taxon>
        <taxon>Actinopterygii</taxon>
        <taxon>Neopterygii</taxon>
        <taxon>Teleostei</taxon>
        <taxon>Neoteleostei</taxon>
        <taxon>Acanthomorphata</taxon>
        <taxon>Ovalentaria</taxon>
        <taxon>Atherinomorphae</taxon>
        <taxon>Cyprinodontiformes</taxon>
        <taxon>Rivulidae</taxon>
        <taxon>Kryptolebias</taxon>
    </lineage>
</organism>
<dbReference type="InterPro" id="IPR000203">
    <property type="entry name" value="GPS"/>
</dbReference>
<sequence length="338" mass="37514">MSPETTETATSKTTGTASSQTTETATSQTTGTATSQTTETTTSLATTKQPTTTTQVWTTEGCQTVETDDSITCRCSHLTFFAILMVKWFVVISTKHISLFETRHPHLQTSQAVVLLLTQTNLLPRKNKSSDAAKILINLFIAMFFLNLCFLINKTIADLKNSAACVAIAAFLHYSMLATFTWFTMQALHLYFSLQKISEVTPAVVVIILLGLKKYNRIVISFDDGTSEDMCWMSDSAVHFGVNIGYYAIVFIFTFTIFVITLVQIVHFGSNAAKAQERSSIKAKLFSIVGLFFILGISWAFAFFSYGPLLIPSYYVFTILNSFQGKFQIDMLNFTQAA</sequence>
<dbReference type="GO" id="GO:0005886">
    <property type="term" value="C:plasma membrane"/>
    <property type="evidence" value="ECO:0007669"/>
    <property type="project" value="TreeGrafter"/>
</dbReference>
<evidence type="ECO:0000256" key="1">
    <source>
        <dbReference type="ARBA" id="ARBA00004141"/>
    </source>
</evidence>
<feature type="transmembrane region" description="Helical" evidence="7">
    <location>
        <begin position="135"/>
        <end position="152"/>
    </location>
</feature>
<keyword evidence="5" id="KW-1015">Disulfide bond</keyword>
<evidence type="ECO:0000256" key="2">
    <source>
        <dbReference type="ARBA" id="ARBA00022692"/>
    </source>
</evidence>
<reference evidence="10" key="1">
    <citation type="submission" date="2025-08" db="UniProtKB">
        <authorList>
            <consortium name="Ensembl"/>
        </authorList>
    </citation>
    <scope>IDENTIFICATION</scope>
</reference>
<dbReference type="PANTHER" id="PTHR12011:SF474">
    <property type="entry name" value="ADHESION G PROTEIN-COUPLED RECEPTOR G11-RELATED"/>
    <property type="match status" value="1"/>
</dbReference>
<dbReference type="Gene3D" id="2.60.220.50">
    <property type="match status" value="1"/>
</dbReference>
<evidence type="ECO:0000256" key="5">
    <source>
        <dbReference type="ARBA" id="ARBA00023157"/>
    </source>
</evidence>
<keyword evidence="2 7" id="KW-0812">Transmembrane</keyword>
<feature type="transmembrane region" description="Helical" evidence="7">
    <location>
        <begin position="164"/>
        <end position="185"/>
    </location>
</feature>
<accession>A0A3Q2ZCH6</accession>
<feature type="transmembrane region" description="Helical" evidence="7">
    <location>
        <begin position="244"/>
        <end position="265"/>
    </location>
</feature>
<dbReference type="PROSITE" id="PS50221">
    <property type="entry name" value="GAIN_B"/>
    <property type="match status" value="1"/>
</dbReference>
<dbReference type="GO" id="GO:0004930">
    <property type="term" value="F:G protein-coupled receptor activity"/>
    <property type="evidence" value="ECO:0007669"/>
    <property type="project" value="InterPro"/>
</dbReference>
<feature type="region of interest" description="Disordered" evidence="6">
    <location>
        <begin position="1"/>
        <end position="50"/>
    </location>
</feature>
<evidence type="ECO:0000313" key="11">
    <source>
        <dbReference type="Proteomes" id="UP000264800"/>
    </source>
</evidence>
<reference evidence="10" key="2">
    <citation type="submission" date="2025-09" db="UniProtKB">
        <authorList>
            <consortium name="Ensembl"/>
        </authorList>
    </citation>
    <scope>IDENTIFICATION</scope>
</reference>
<evidence type="ECO:0000256" key="3">
    <source>
        <dbReference type="ARBA" id="ARBA00022989"/>
    </source>
</evidence>
<dbReference type="Gene3D" id="1.20.1070.10">
    <property type="entry name" value="Rhodopsin 7-helix transmembrane proteins"/>
    <property type="match status" value="1"/>
</dbReference>
<evidence type="ECO:0000259" key="9">
    <source>
        <dbReference type="PROSITE" id="PS50261"/>
    </source>
</evidence>
<name>A0A3Q2ZCH6_KRYMA</name>
<dbReference type="InterPro" id="IPR046338">
    <property type="entry name" value="GAIN_dom_sf"/>
</dbReference>
<dbReference type="Pfam" id="PF00002">
    <property type="entry name" value="7tm_2"/>
    <property type="match status" value="1"/>
</dbReference>
<dbReference type="SMART" id="SM00303">
    <property type="entry name" value="GPS"/>
    <property type="match status" value="1"/>
</dbReference>
<dbReference type="OMA" id="QIKHFTP"/>
<protein>
    <submittedName>
        <fullName evidence="10">Uncharacterized protein</fullName>
    </submittedName>
</protein>
<dbReference type="GeneTree" id="ENSGT00940000164851"/>
<dbReference type="Proteomes" id="UP000264800">
    <property type="component" value="Unplaced"/>
</dbReference>
<evidence type="ECO:0000256" key="7">
    <source>
        <dbReference type="SAM" id="Phobius"/>
    </source>
</evidence>
<evidence type="ECO:0000313" key="10">
    <source>
        <dbReference type="Ensembl" id="ENSKMAP00000000280.1"/>
    </source>
</evidence>
<dbReference type="GO" id="GO:0007189">
    <property type="term" value="P:adenylate cyclase-activating G protein-coupled receptor signaling pathway"/>
    <property type="evidence" value="ECO:0007669"/>
    <property type="project" value="TreeGrafter"/>
</dbReference>
<keyword evidence="11" id="KW-1185">Reference proteome</keyword>
<dbReference type="PROSITE" id="PS50261">
    <property type="entry name" value="G_PROTEIN_RECEP_F2_4"/>
    <property type="match status" value="1"/>
</dbReference>
<feature type="transmembrane region" description="Helical" evidence="7">
    <location>
        <begin position="285"/>
        <end position="306"/>
    </location>
</feature>
<evidence type="ECO:0000256" key="4">
    <source>
        <dbReference type="ARBA" id="ARBA00023136"/>
    </source>
</evidence>
<dbReference type="PANTHER" id="PTHR12011">
    <property type="entry name" value="ADHESION G-PROTEIN COUPLED RECEPTOR"/>
    <property type="match status" value="1"/>
</dbReference>
<comment type="subcellular location">
    <subcellularLocation>
        <location evidence="1">Membrane</location>
        <topology evidence="1">Multi-pass membrane protein</topology>
    </subcellularLocation>
</comment>
<dbReference type="Pfam" id="PF01825">
    <property type="entry name" value="GPS"/>
    <property type="match status" value="1"/>
</dbReference>
<proteinExistence type="predicted"/>
<dbReference type="Ensembl" id="ENSKMAT00000000306.1">
    <property type="protein sequence ID" value="ENSKMAP00000000280.1"/>
    <property type="gene ID" value="ENSKMAG00000000223.1"/>
</dbReference>
<feature type="domain" description="GAIN-B" evidence="8">
    <location>
        <begin position="1"/>
        <end position="91"/>
    </location>
</feature>
<evidence type="ECO:0000256" key="6">
    <source>
        <dbReference type="SAM" id="MobiDB-lite"/>
    </source>
</evidence>
<evidence type="ECO:0000259" key="8">
    <source>
        <dbReference type="PROSITE" id="PS50221"/>
    </source>
</evidence>
<dbReference type="AlphaFoldDB" id="A0A3Q2ZCH6"/>
<dbReference type="GO" id="GO:0007166">
    <property type="term" value="P:cell surface receptor signaling pathway"/>
    <property type="evidence" value="ECO:0007669"/>
    <property type="project" value="InterPro"/>
</dbReference>